<dbReference type="AlphaFoldDB" id="A0A5N4CLN3"/>
<evidence type="ECO:0000313" key="1">
    <source>
        <dbReference type="EMBL" id="KAB1259843.1"/>
    </source>
</evidence>
<dbReference type="Proteomes" id="UP000299084">
    <property type="component" value="Unassembled WGS sequence"/>
</dbReference>
<accession>A0A5N4CLN3</accession>
<reference evidence="1 2" key="1">
    <citation type="journal article" date="2019" name="Mol. Ecol. Resour.">
        <title>Improving Illumina assemblies with Hi-C and long reads: an example with the North African dromedary.</title>
        <authorList>
            <person name="Elbers J.P."/>
            <person name="Rogers M.F."/>
            <person name="Perelman P.L."/>
            <person name="Proskuryakova A.A."/>
            <person name="Serdyukova N.A."/>
            <person name="Johnson W.E."/>
            <person name="Horin P."/>
            <person name="Corander J."/>
            <person name="Murphy D."/>
            <person name="Burger P.A."/>
        </authorList>
    </citation>
    <scope>NUCLEOTIDE SEQUENCE [LARGE SCALE GENOMIC DNA]</scope>
    <source>
        <strain evidence="1">Drom800</strain>
        <tissue evidence="1">Blood</tissue>
    </source>
</reference>
<gene>
    <name evidence="1" type="ORF">Cadr_000025192</name>
</gene>
<comment type="caution">
    <text evidence="1">The sequence shown here is derived from an EMBL/GenBank/DDBJ whole genome shotgun (WGS) entry which is preliminary data.</text>
</comment>
<keyword evidence="2" id="KW-1185">Reference proteome</keyword>
<name>A0A5N4CLN3_CAMDR</name>
<dbReference type="EMBL" id="JWIN03000022">
    <property type="protein sequence ID" value="KAB1259843.1"/>
    <property type="molecule type" value="Genomic_DNA"/>
</dbReference>
<protein>
    <submittedName>
        <fullName evidence="1">Uncharacterized protein</fullName>
    </submittedName>
</protein>
<organism evidence="1 2">
    <name type="scientific">Camelus dromedarius</name>
    <name type="common">Dromedary</name>
    <name type="synonym">Arabian camel</name>
    <dbReference type="NCBI Taxonomy" id="9838"/>
    <lineage>
        <taxon>Eukaryota</taxon>
        <taxon>Metazoa</taxon>
        <taxon>Chordata</taxon>
        <taxon>Craniata</taxon>
        <taxon>Vertebrata</taxon>
        <taxon>Euteleostomi</taxon>
        <taxon>Mammalia</taxon>
        <taxon>Eutheria</taxon>
        <taxon>Laurasiatheria</taxon>
        <taxon>Artiodactyla</taxon>
        <taxon>Tylopoda</taxon>
        <taxon>Camelidae</taxon>
        <taxon>Camelus</taxon>
    </lineage>
</organism>
<evidence type="ECO:0000313" key="2">
    <source>
        <dbReference type="Proteomes" id="UP000299084"/>
    </source>
</evidence>
<proteinExistence type="predicted"/>
<sequence>MPHGGHLWVRVCPLGPNLMVVVPGLRALRLPTGPSPWAEECISTLIPPGRQSSPHASWPLLSATWEHHAPGIRATPLGARSASRERRREKASVFVYRPHSRPAWALPMTWAL</sequence>